<feature type="non-terminal residue" evidence="1">
    <location>
        <position position="1"/>
    </location>
</feature>
<name>S4P0R6_9NEOP</name>
<accession>S4P0R6</accession>
<organism evidence="1">
    <name type="scientific">Pararge aegeria</name>
    <name type="common">speckled wood butterfly</name>
    <dbReference type="NCBI Taxonomy" id="116150"/>
    <lineage>
        <taxon>Eukaryota</taxon>
        <taxon>Metazoa</taxon>
        <taxon>Ecdysozoa</taxon>
        <taxon>Arthropoda</taxon>
        <taxon>Hexapoda</taxon>
        <taxon>Insecta</taxon>
        <taxon>Pterygota</taxon>
        <taxon>Neoptera</taxon>
        <taxon>Endopterygota</taxon>
        <taxon>Lepidoptera</taxon>
        <taxon>Glossata</taxon>
        <taxon>Ditrysia</taxon>
        <taxon>Papilionoidea</taxon>
        <taxon>Nymphalidae</taxon>
        <taxon>Satyrinae</taxon>
        <taxon>Satyrini</taxon>
        <taxon>Parargina</taxon>
        <taxon>Pararge</taxon>
    </lineage>
</organism>
<protein>
    <submittedName>
        <fullName evidence="1">Uncharacterized protein</fullName>
    </submittedName>
</protein>
<reference evidence="1" key="1">
    <citation type="journal article" date="2013" name="BMC Genomics">
        <title>Unscrambling butterfly oogenesis.</title>
        <authorList>
            <person name="Carter J.M."/>
            <person name="Baker S.C."/>
            <person name="Pink R."/>
            <person name="Carter D.R."/>
            <person name="Collins A."/>
            <person name="Tomlin J."/>
            <person name="Gibbs M."/>
            <person name="Breuker C.J."/>
        </authorList>
    </citation>
    <scope>NUCLEOTIDE SEQUENCE</scope>
    <source>
        <tissue evidence="1">Ovary</tissue>
    </source>
</reference>
<reference evidence="1" key="2">
    <citation type="submission" date="2013-05" db="EMBL/GenBank/DDBJ databases">
        <authorList>
            <person name="Carter J.-M."/>
            <person name="Baker S.C."/>
            <person name="Pink R."/>
            <person name="Carter D.R.F."/>
            <person name="Collins A."/>
            <person name="Tomlin J."/>
            <person name="Gibbs M."/>
            <person name="Breuker C.J."/>
        </authorList>
    </citation>
    <scope>NUCLEOTIDE SEQUENCE</scope>
    <source>
        <tissue evidence="1">Ovary</tissue>
    </source>
</reference>
<proteinExistence type="predicted"/>
<sequence length="68" mass="8001">NTKFKKDKYVSYTYLCCYSFSILVTCEVCLSRKYYSSYVLKFVSTENLSIHLLNALHHADGFVTKLRF</sequence>
<dbReference type="EMBL" id="GAIX01012825">
    <property type="protein sequence ID" value="JAA79735.1"/>
    <property type="molecule type" value="Transcribed_RNA"/>
</dbReference>
<evidence type="ECO:0000313" key="1">
    <source>
        <dbReference type="EMBL" id="JAA79735.1"/>
    </source>
</evidence>
<dbReference type="AlphaFoldDB" id="S4P0R6"/>